<proteinExistence type="inferred from homology"/>
<keyword evidence="10" id="KW-1185">Reference proteome</keyword>
<dbReference type="RefSeq" id="WP_058275566.1">
    <property type="nucleotide sequence ID" value="NZ_CYPS01000067.1"/>
</dbReference>
<keyword evidence="1 6" id="KW-0645">Protease</keyword>
<dbReference type="Pfam" id="PF01435">
    <property type="entry name" value="Peptidase_M48"/>
    <property type="match status" value="1"/>
</dbReference>
<keyword evidence="7" id="KW-0732">Signal</keyword>
<evidence type="ECO:0000256" key="7">
    <source>
        <dbReference type="SAM" id="SignalP"/>
    </source>
</evidence>
<dbReference type="PANTHER" id="PTHR22726">
    <property type="entry name" value="METALLOENDOPEPTIDASE OMA1"/>
    <property type="match status" value="1"/>
</dbReference>
<name>A0A0P1EAS2_9RHOB</name>
<dbReference type="Proteomes" id="UP000050786">
    <property type="component" value="Unassembled WGS sequence"/>
</dbReference>
<dbReference type="InterPro" id="IPR051156">
    <property type="entry name" value="Mito/Outer_Membr_Metalloprot"/>
</dbReference>
<evidence type="ECO:0000259" key="8">
    <source>
        <dbReference type="Pfam" id="PF01435"/>
    </source>
</evidence>
<dbReference type="PROSITE" id="PS51257">
    <property type="entry name" value="PROKAR_LIPOPROTEIN"/>
    <property type="match status" value="1"/>
</dbReference>
<dbReference type="PANTHER" id="PTHR22726:SF1">
    <property type="entry name" value="METALLOENDOPEPTIDASE OMA1, MITOCHONDRIAL"/>
    <property type="match status" value="1"/>
</dbReference>
<gene>
    <name evidence="9" type="primary">yfgC_2</name>
    <name evidence="9" type="ORF">RUM4293_04599</name>
</gene>
<feature type="chain" id="PRO_5006061380" evidence="7">
    <location>
        <begin position="21"/>
        <end position="235"/>
    </location>
</feature>
<dbReference type="GO" id="GO:0004222">
    <property type="term" value="F:metalloendopeptidase activity"/>
    <property type="evidence" value="ECO:0007669"/>
    <property type="project" value="InterPro"/>
</dbReference>
<keyword evidence="2" id="KW-0479">Metal-binding</keyword>
<keyword evidence="5 6" id="KW-0482">Metalloprotease</keyword>
<feature type="signal peptide" evidence="7">
    <location>
        <begin position="1"/>
        <end position="20"/>
    </location>
</feature>
<dbReference type="CDD" id="cd07324">
    <property type="entry name" value="M48C_Oma1-like"/>
    <property type="match status" value="1"/>
</dbReference>
<evidence type="ECO:0000256" key="6">
    <source>
        <dbReference type="RuleBase" id="RU003983"/>
    </source>
</evidence>
<comment type="cofactor">
    <cofactor evidence="6">
        <name>Zn(2+)</name>
        <dbReference type="ChEBI" id="CHEBI:29105"/>
    </cofactor>
    <text evidence="6">Binds 1 zinc ion per subunit.</text>
</comment>
<evidence type="ECO:0000256" key="2">
    <source>
        <dbReference type="ARBA" id="ARBA00022723"/>
    </source>
</evidence>
<dbReference type="GO" id="GO:0046872">
    <property type="term" value="F:metal ion binding"/>
    <property type="evidence" value="ECO:0007669"/>
    <property type="project" value="UniProtKB-KW"/>
</dbReference>
<dbReference type="EMBL" id="CYPS01000067">
    <property type="protein sequence ID" value="CUH45682.1"/>
    <property type="molecule type" value="Genomic_DNA"/>
</dbReference>
<evidence type="ECO:0000256" key="5">
    <source>
        <dbReference type="ARBA" id="ARBA00023049"/>
    </source>
</evidence>
<reference evidence="10" key="1">
    <citation type="submission" date="2015-09" db="EMBL/GenBank/DDBJ databases">
        <authorList>
            <person name="Rodrigo-Torres L."/>
            <person name="Arahal D.R."/>
        </authorList>
    </citation>
    <scope>NUCLEOTIDE SEQUENCE [LARGE SCALE GENOMIC DNA]</scope>
    <source>
        <strain evidence="10">CECT 4293</strain>
    </source>
</reference>
<protein>
    <submittedName>
        <fullName evidence="9">TPR repeat-containing protein YfgC</fullName>
    </submittedName>
</protein>
<organism evidence="9 10">
    <name type="scientific">Ruegeria atlantica</name>
    <dbReference type="NCBI Taxonomy" id="81569"/>
    <lineage>
        <taxon>Bacteria</taxon>
        <taxon>Pseudomonadati</taxon>
        <taxon>Pseudomonadota</taxon>
        <taxon>Alphaproteobacteria</taxon>
        <taxon>Rhodobacterales</taxon>
        <taxon>Roseobacteraceae</taxon>
        <taxon>Ruegeria</taxon>
    </lineage>
</organism>
<dbReference type="InterPro" id="IPR001915">
    <property type="entry name" value="Peptidase_M48"/>
</dbReference>
<evidence type="ECO:0000256" key="3">
    <source>
        <dbReference type="ARBA" id="ARBA00022801"/>
    </source>
</evidence>
<dbReference type="Gene3D" id="3.30.2010.10">
    <property type="entry name" value="Metalloproteases ('zincins'), catalytic domain"/>
    <property type="match status" value="1"/>
</dbReference>
<dbReference type="AlphaFoldDB" id="A0A0P1EAS2"/>
<dbReference type="GO" id="GO:0016020">
    <property type="term" value="C:membrane"/>
    <property type="evidence" value="ECO:0007669"/>
    <property type="project" value="TreeGrafter"/>
</dbReference>
<dbReference type="GO" id="GO:0051603">
    <property type="term" value="P:proteolysis involved in protein catabolic process"/>
    <property type="evidence" value="ECO:0007669"/>
    <property type="project" value="TreeGrafter"/>
</dbReference>
<feature type="domain" description="Peptidase M48" evidence="8">
    <location>
        <begin position="56"/>
        <end position="227"/>
    </location>
</feature>
<accession>A0A0P1EAS2</accession>
<evidence type="ECO:0000256" key="4">
    <source>
        <dbReference type="ARBA" id="ARBA00022833"/>
    </source>
</evidence>
<evidence type="ECO:0000313" key="10">
    <source>
        <dbReference type="Proteomes" id="UP000050786"/>
    </source>
</evidence>
<evidence type="ECO:0000256" key="1">
    <source>
        <dbReference type="ARBA" id="ARBA00022670"/>
    </source>
</evidence>
<keyword evidence="4 6" id="KW-0862">Zinc</keyword>
<sequence length="235" mass="25921">MRRLICLFLSLLLAACSANSLRVQTAAEWAQEVQEFKAEAEMFQQVSRQVGEQARKECLRRSNVTNCEFTALVDLNPNAQANAFQTLDNKKQPVIIFTRALIESADNADELAFVMGHEAAHHILRHIPRQSKNARDSAAIFGELARLGGADGAGIEEAQKLGAEVGAQVYIKDFELEADQLGTIITFNAGYNPLIGAKYFERIPDPGDQFLGTHPPNAQRVKMVRNTAQQLGLTQ</sequence>
<evidence type="ECO:0000313" key="9">
    <source>
        <dbReference type="EMBL" id="CUH45682.1"/>
    </source>
</evidence>
<keyword evidence="3 6" id="KW-0378">Hydrolase</keyword>
<comment type="similarity">
    <text evidence="6">Belongs to the peptidase M48 family.</text>
</comment>